<sequence>MVAIDALSKYVELKAVPETTAERVIRSLDNNIVHRFGTLARIVSGQGTAYMAKEMADTTLTLVLAAYLNTEHNEWDKILKEAAYAINTANNARP</sequence>
<keyword evidence="2" id="KW-1185">Reference proteome</keyword>
<name>A0ABQ9Z118_9CRUS</name>
<dbReference type="Proteomes" id="UP001234178">
    <property type="component" value="Unassembled WGS sequence"/>
</dbReference>
<accession>A0ABQ9Z118</accession>
<proteinExistence type="predicted"/>
<evidence type="ECO:0008006" key="3">
    <source>
        <dbReference type="Google" id="ProtNLM"/>
    </source>
</evidence>
<dbReference type="EMBL" id="JAOYFB010000002">
    <property type="protein sequence ID" value="KAK4006545.1"/>
    <property type="molecule type" value="Genomic_DNA"/>
</dbReference>
<dbReference type="SUPFAM" id="SSF53098">
    <property type="entry name" value="Ribonuclease H-like"/>
    <property type="match status" value="1"/>
</dbReference>
<dbReference type="InterPro" id="IPR012337">
    <property type="entry name" value="RNaseH-like_sf"/>
</dbReference>
<reference evidence="1 2" key="1">
    <citation type="journal article" date="2023" name="Nucleic Acids Res.">
        <title>The hologenome of Daphnia magna reveals possible DNA methylation and microbiome-mediated evolution of the host genome.</title>
        <authorList>
            <person name="Chaturvedi A."/>
            <person name="Li X."/>
            <person name="Dhandapani V."/>
            <person name="Marshall H."/>
            <person name="Kissane S."/>
            <person name="Cuenca-Cambronero M."/>
            <person name="Asole G."/>
            <person name="Calvet F."/>
            <person name="Ruiz-Romero M."/>
            <person name="Marangio P."/>
            <person name="Guigo R."/>
            <person name="Rago D."/>
            <person name="Mirbahai L."/>
            <person name="Eastwood N."/>
            <person name="Colbourne J.K."/>
            <person name="Zhou J."/>
            <person name="Mallon E."/>
            <person name="Orsini L."/>
        </authorList>
    </citation>
    <scope>NUCLEOTIDE SEQUENCE [LARGE SCALE GENOMIC DNA]</scope>
    <source>
        <strain evidence="1">LRV0_1</strain>
    </source>
</reference>
<protein>
    <recommendedName>
        <fullName evidence="3">Integrase catalytic domain-containing protein</fullName>
    </recommendedName>
</protein>
<comment type="caution">
    <text evidence="1">The sequence shown here is derived from an EMBL/GenBank/DDBJ whole genome shotgun (WGS) entry which is preliminary data.</text>
</comment>
<dbReference type="Gene3D" id="3.30.420.10">
    <property type="entry name" value="Ribonuclease H-like superfamily/Ribonuclease H"/>
    <property type="match status" value="1"/>
</dbReference>
<gene>
    <name evidence="1" type="ORF">OUZ56_011700</name>
</gene>
<dbReference type="InterPro" id="IPR036397">
    <property type="entry name" value="RNaseH_sf"/>
</dbReference>
<evidence type="ECO:0000313" key="2">
    <source>
        <dbReference type="Proteomes" id="UP001234178"/>
    </source>
</evidence>
<evidence type="ECO:0000313" key="1">
    <source>
        <dbReference type="EMBL" id="KAK4006545.1"/>
    </source>
</evidence>
<organism evidence="1 2">
    <name type="scientific">Daphnia magna</name>
    <dbReference type="NCBI Taxonomy" id="35525"/>
    <lineage>
        <taxon>Eukaryota</taxon>
        <taxon>Metazoa</taxon>
        <taxon>Ecdysozoa</taxon>
        <taxon>Arthropoda</taxon>
        <taxon>Crustacea</taxon>
        <taxon>Branchiopoda</taxon>
        <taxon>Diplostraca</taxon>
        <taxon>Cladocera</taxon>
        <taxon>Anomopoda</taxon>
        <taxon>Daphniidae</taxon>
        <taxon>Daphnia</taxon>
    </lineage>
</organism>